<accession>A0A7Z0I188</accession>
<proteinExistence type="predicted"/>
<sequence>MAGAVIERLTHPGPVAAKRFCALPVRAEPLTLILPAGVPLLEALADTGLRAAWLELADVPMARLDYLRPGPDPTGEHAAWYDGPHRADGAVMTRLSLHLGRRGGEPWLHGHGGWQGARGAGGGHVLPSATVLAEPARARGWALEGAMLEVTPDPETRFDLFQPVPDATVKDPDAVLLTLRPNQDITLAVEAAAAAHGIRNGTVHGLGSLVAPRLTMGAEASIATEILITDGQIVNGHAALSALVVGFGGRITLAGLERGHCGVCVTCEILIRRADPCC</sequence>
<protein>
    <submittedName>
        <fullName evidence="1">DUF296 domain-containing protein</fullName>
    </submittedName>
</protein>
<reference evidence="1 2" key="1">
    <citation type="journal article" date="2000" name="Arch. Microbiol.">
        <title>Rhodobaca bogoriensis gen. nov. and sp. nov., an alkaliphilic purple nonsulfur bacterium from African Rift Valley soda lakes.</title>
        <authorList>
            <person name="Milford A.D."/>
            <person name="Achenbach L.A."/>
            <person name="Jung D.O."/>
            <person name="Madigan M.T."/>
        </authorList>
    </citation>
    <scope>NUCLEOTIDE SEQUENCE [LARGE SCALE GENOMIC DNA]</scope>
    <source>
        <strain evidence="1 2">2376</strain>
    </source>
</reference>
<dbReference type="Gene3D" id="3.30.1330.80">
    <property type="entry name" value="Hypothetical protein, similar to alpha- acetolactate decarboxylase, domain 2"/>
    <property type="match status" value="2"/>
</dbReference>
<name>A0A7Z0I188_9RHOB</name>
<organism evidence="1 2">
    <name type="scientific">Rhabdonatronobacter sediminivivens</name>
    <dbReference type="NCBI Taxonomy" id="2743469"/>
    <lineage>
        <taxon>Bacteria</taxon>
        <taxon>Pseudomonadati</taxon>
        <taxon>Pseudomonadota</taxon>
        <taxon>Alphaproteobacteria</taxon>
        <taxon>Rhodobacterales</taxon>
        <taxon>Paracoccaceae</taxon>
        <taxon>Rhabdonatronobacter</taxon>
    </lineage>
</organism>
<dbReference type="Proteomes" id="UP000529417">
    <property type="component" value="Unassembled WGS sequence"/>
</dbReference>
<dbReference type="EMBL" id="JACBXS010000029">
    <property type="protein sequence ID" value="NYS25990.1"/>
    <property type="molecule type" value="Genomic_DNA"/>
</dbReference>
<evidence type="ECO:0000313" key="2">
    <source>
        <dbReference type="Proteomes" id="UP000529417"/>
    </source>
</evidence>
<dbReference type="AlphaFoldDB" id="A0A7Z0I188"/>
<comment type="caution">
    <text evidence="1">The sequence shown here is derived from an EMBL/GenBank/DDBJ whole genome shotgun (WGS) entry which is preliminary data.</text>
</comment>
<dbReference type="SUPFAM" id="SSF117856">
    <property type="entry name" value="AF0104/ALDC/Ptd012-like"/>
    <property type="match status" value="2"/>
</dbReference>
<evidence type="ECO:0000313" key="1">
    <source>
        <dbReference type="EMBL" id="NYS25990.1"/>
    </source>
</evidence>
<dbReference type="RefSeq" id="WP_179906784.1">
    <property type="nucleotide sequence ID" value="NZ_JACBXS010000029.1"/>
</dbReference>
<keyword evidence="2" id="KW-1185">Reference proteome</keyword>
<gene>
    <name evidence="1" type="ORF">HUK65_13425</name>
</gene>